<evidence type="ECO:0000256" key="4">
    <source>
        <dbReference type="ARBA" id="ARBA00022490"/>
    </source>
</evidence>
<dbReference type="GO" id="GO:0006355">
    <property type="term" value="P:regulation of DNA-templated transcription"/>
    <property type="evidence" value="ECO:0007669"/>
    <property type="project" value="InterPro"/>
</dbReference>
<dbReference type="GO" id="GO:0005737">
    <property type="term" value="C:cytoplasm"/>
    <property type="evidence" value="ECO:0007669"/>
    <property type="project" value="UniProtKB-SubCell"/>
</dbReference>
<protein>
    <submittedName>
        <fullName evidence="12">Not3-domain-containing protein</fullName>
    </submittedName>
</protein>
<feature type="region of interest" description="Disordered" evidence="9">
    <location>
        <begin position="630"/>
        <end position="667"/>
    </location>
</feature>
<feature type="compositionally biased region" description="Polar residues" evidence="9">
    <location>
        <begin position="423"/>
        <end position="451"/>
    </location>
</feature>
<organism evidence="12 13">
    <name type="scientific">Coccomyxa subellipsoidea (strain C-169)</name>
    <name type="common">Green microalga</name>
    <dbReference type="NCBI Taxonomy" id="574566"/>
    <lineage>
        <taxon>Eukaryota</taxon>
        <taxon>Viridiplantae</taxon>
        <taxon>Chlorophyta</taxon>
        <taxon>core chlorophytes</taxon>
        <taxon>Trebouxiophyceae</taxon>
        <taxon>Trebouxiophyceae incertae sedis</taxon>
        <taxon>Coccomyxaceae</taxon>
        <taxon>Coccomyxa</taxon>
        <taxon>Coccomyxa subellipsoidea</taxon>
    </lineage>
</organism>
<dbReference type="KEGG" id="csl:COCSUDRAFT_43936"/>
<dbReference type="EMBL" id="AGSI01000015">
    <property type="protein sequence ID" value="EIE20506.1"/>
    <property type="molecule type" value="Genomic_DNA"/>
</dbReference>
<dbReference type="Proteomes" id="UP000007264">
    <property type="component" value="Unassembled WGS sequence"/>
</dbReference>
<dbReference type="InterPro" id="IPR038635">
    <property type="entry name" value="CCR4-NOT_su2/3/5_C_sf"/>
</dbReference>
<feature type="region of interest" description="Disordered" evidence="9">
    <location>
        <begin position="137"/>
        <end position="157"/>
    </location>
</feature>
<proteinExistence type="inferred from homology"/>
<dbReference type="RefSeq" id="XP_005645050.1">
    <property type="nucleotide sequence ID" value="XM_005644993.1"/>
</dbReference>
<comment type="similarity">
    <text evidence="3">Belongs to the CNOT2/3/5 family.</text>
</comment>
<evidence type="ECO:0000259" key="10">
    <source>
        <dbReference type="Pfam" id="PF04065"/>
    </source>
</evidence>
<feature type="domain" description="CCR4-Not complex component Not N-terminal" evidence="10">
    <location>
        <begin position="78"/>
        <end position="215"/>
    </location>
</feature>
<keyword evidence="8" id="KW-0539">Nucleus</keyword>
<dbReference type="InterPro" id="IPR007207">
    <property type="entry name" value="Not_N"/>
</dbReference>
<feature type="region of interest" description="Disordered" evidence="9">
    <location>
        <begin position="395"/>
        <end position="504"/>
    </location>
</feature>
<dbReference type="InterPro" id="IPR040168">
    <property type="entry name" value="Not2/3/5"/>
</dbReference>
<feature type="domain" description="NOT2/NOT3/NOT5 C-terminal" evidence="11">
    <location>
        <begin position="992"/>
        <end position="1087"/>
    </location>
</feature>
<feature type="region of interest" description="Disordered" evidence="9">
    <location>
        <begin position="530"/>
        <end position="608"/>
    </location>
</feature>
<dbReference type="OrthoDB" id="293823at2759"/>
<dbReference type="GO" id="GO:0005634">
    <property type="term" value="C:nucleus"/>
    <property type="evidence" value="ECO:0007669"/>
    <property type="project" value="UniProtKB-SubCell"/>
</dbReference>
<dbReference type="Pfam" id="PF04153">
    <property type="entry name" value="NOT2_3_5_C"/>
    <property type="match status" value="1"/>
</dbReference>
<keyword evidence="6" id="KW-0805">Transcription regulation</keyword>
<dbReference type="GeneID" id="17038482"/>
<feature type="compositionally biased region" description="Basic and acidic residues" evidence="9">
    <location>
        <begin position="636"/>
        <end position="658"/>
    </location>
</feature>
<feature type="region of interest" description="Disordered" evidence="9">
    <location>
        <begin position="741"/>
        <end position="770"/>
    </location>
</feature>
<gene>
    <name evidence="12" type="ORF">COCSUDRAFT_43936</name>
</gene>
<dbReference type="PANTHER" id="PTHR23326">
    <property type="entry name" value="CCR4 NOT-RELATED"/>
    <property type="match status" value="1"/>
</dbReference>
<feature type="compositionally biased region" description="Basic residues" evidence="9">
    <location>
        <begin position="574"/>
        <end position="586"/>
    </location>
</feature>
<evidence type="ECO:0000256" key="1">
    <source>
        <dbReference type="ARBA" id="ARBA00004123"/>
    </source>
</evidence>
<reference evidence="12 13" key="1">
    <citation type="journal article" date="2012" name="Genome Biol.">
        <title>The genome of the polar eukaryotic microalga coccomyxa subellipsoidea reveals traits of cold adaptation.</title>
        <authorList>
            <person name="Blanc G."/>
            <person name="Agarkova I."/>
            <person name="Grimwood J."/>
            <person name="Kuo A."/>
            <person name="Brueggeman A."/>
            <person name="Dunigan D."/>
            <person name="Gurnon J."/>
            <person name="Ladunga I."/>
            <person name="Lindquist E."/>
            <person name="Lucas S."/>
            <person name="Pangilinan J."/>
            <person name="Proschold T."/>
            <person name="Salamov A."/>
            <person name="Schmutz J."/>
            <person name="Weeks D."/>
            <person name="Yamada T."/>
            <person name="Claverie J.M."/>
            <person name="Grigoriev I."/>
            <person name="Van Etten J."/>
            <person name="Lomsadze A."/>
            <person name="Borodovsky M."/>
        </authorList>
    </citation>
    <scope>NUCLEOTIDE SEQUENCE [LARGE SCALE GENOMIC DNA]</scope>
    <source>
        <strain evidence="12 13">C-169</strain>
    </source>
</reference>
<evidence type="ECO:0000256" key="6">
    <source>
        <dbReference type="ARBA" id="ARBA00023015"/>
    </source>
</evidence>
<dbReference type="STRING" id="574566.I0YQ37"/>
<sequence length="1119" mass="122401">MAEVQEKPLTDFAAVLDRSRTSATSRKLMKEIEQALKKVADGIQNFKDLGIKMEAAEEAKDRDKWMQEMKRELKRLQEHFKECEKEAKMKPFAKAALAAGYTEKLDPTLEAKSEAQRWLRNTVSALAEQVEQLEADLEARDSVERSARKGKPKPTEKAQHLVDLIDSNNWHISRLEQIMRLLENDQVTPEDIDPALRDNLEHYMDSAADPDFAEAYVMKMQPTLIEETKTIYDAIPLPETDSNIGRIARHERAKTFQDDSAKDGSDLPQEWHIPQSATAHSVTLEADGTFTFPVMPPGLGLGRSNSAPEIDGFGAAALFEPKAAPERAEREVWQGEATQHQLPTTHSLQTPFDSHSLFSRGMRLVGSENHVGAVESAGQSVLHRAGAPGTALITPEAARHRVDQRQGASPGGLTPETFRTAVESPQSSQSIQEFRSALSDSQSPDGGQRSYSLPAWTPDHLQHTAQSRLTQPQPLADTTAEDSSEHSQLGFSDSHDADESASDCYSAVETPIHHGDSLQRALSFLSLQTVDEEEPADDGSPFREAGRARRAKPATPQGRAAGRVNGGTSGRPEGRRKRGGRSRSKLHQGSEGGSGSPGSQRQNRPSASLKLSDMIIPALKAKAKKQGLAFVTSPEKNLEEKHDPDAHEKTRPAEHADPQAKPVQPSAVCDNRSFAEVTRVMAAAKLETAIAAGEGEGSPLSPAGDDICTPSSELSSQTNLWQQQETSTSSAWRQAIIADLQQAPRSPAPGTYSRLIGPLLSSSPAPKKTQELLSSEEMQALIGSSYSTVEASRGMESPLAAITNATQEAQVHMGTAIGTVHMESMDNQVLNFSKDPVIELQRSNKHLGPVTCPIKVPAAKPIGQEGQTPPGPRQDLISKEAWQIKADWEPFGSSSPTVLGLDSQAVACSTADTKECGETYWRHAPNIKSRKALDLLDGSLKFLPPPNYQEYVPSNAVERLVSEGLAYSIRQMPEATNPMPAAYIKPSMPGKPQQAPACFDEPGFFYQMAMRAAVQGVSPDLLFFVFYFQPGTIQQLFAAAALETQQWHYHATLKRWFHQSIPADIDGQGRAQSSDQRRYLYLDQDLRKTGPYPDSWDGWCIRQTAGNFTLTGQNGDNLA</sequence>
<evidence type="ECO:0000259" key="11">
    <source>
        <dbReference type="Pfam" id="PF04153"/>
    </source>
</evidence>
<dbReference type="eggNOG" id="KOG2150">
    <property type="taxonomic scope" value="Eukaryota"/>
</dbReference>
<dbReference type="Pfam" id="PF04065">
    <property type="entry name" value="Not3"/>
    <property type="match status" value="1"/>
</dbReference>
<keyword evidence="4" id="KW-0963">Cytoplasm</keyword>
<evidence type="ECO:0000256" key="9">
    <source>
        <dbReference type="SAM" id="MobiDB-lite"/>
    </source>
</evidence>
<dbReference type="InterPro" id="IPR007282">
    <property type="entry name" value="NOT2/3/5_C"/>
</dbReference>
<evidence type="ECO:0000256" key="2">
    <source>
        <dbReference type="ARBA" id="ARBA00004496"/>
    </source>
</evidence>
<feature type="compositionally biased region" description="Polar residues" evidence="9">
    <location>
        <begin position="463"/>
        <end position="473"/>
    </location>
</feature>
<accession>I0YQ37</accession>
<keyword evidence="7" id="KW-0804">Transcription</keyword>
<evidence type="ECO:0000256" key="3">
    <source>
        <dbReference type="ARBA" id="ARBA00007682"/>
    </source>
</evidence>
<evidence type="ECO:0000256" key="5">
    <source>
        <dbReference type="ARBA" id="ARBA00022491"/>
    </source>
</evidence>
<keyword evidence="13" id="KW-1185">Reference proteome</keyword>
<evidence type="ECO:0000256" key="7">
    <source>
        <dbReference type="ARBA" id="ARBA00023163"/>
    </source>
</evidence>
<dbReference type="AlphaFoldDB" id="I0YQ37"/>
<name>I0YQ37_COCSC</name>
<keyword evidence="5" id="KW-0678">Repressor</keyword>
<dbReference type="GO" id="GO:0030015">
    <property type="term" value="C:CCR4-NOT core complex"/>
    <property type="evidence" value="ECO:0007669"/>
    <property type="project" value="InterPro"/>
</dbReference>
<feature type="region of interest" description="Disordered" evidence="9">
    <location>
        <begin position="693"/>
        <end position="713"/>
    </location>
</feature>
<evidence type="ECO:0000313" key="13">
    <source>
        <dbReference type="Proteomes" id="UP000007264"/>
    </source>
</evidence>
<evidence type="ECO:0000256" key="8">
    <source>
        <dbReference type="ARBA" id="ARBA00023242"/>
    </source>
</evidence>
<dbReference type="Gene3D" id="2.30.30.1020">
    <property type="entry name" value="CCR4-NOT complex subunit 2/3/5, C-terminal domain"/>
    <property type="match status" value="1"/>
</dbReference>
<comment type="caution">
    <text evidence="12">The sequence shown here is derived from an EMBL/GenBank/DDBJ whole genome shotgun (WGS) entry which is preliminary data.</text>
</comment>
<comment type="subcellular location">
    <subcellularLocation>
        <location evidence="2">Cytoplasm</location>
    </subcellularLocation>
    <subcellularLocation>
        <location evidence="1">Nucleus</location>
    </subcellularLocation>
</comment>
<evidence type="ECO:0000313" key="12">
    <source>
        <dbReference type="EMBL" id="EIE20506.1"/>
    </source>
</evidence>